<dbReference type="GO" id="GO:0042597">
    <property type="term" value="C:periplasmic space"/>
    <property type="evidence" value="ECO:0007669"/>
    <property type="project" value="UniProtKB-SubCell"/>
</dbReference>
<dbReference type="PANTHER" id="PTHR35272:SF3">
    <property type="entry name" value="THIOL:DISULFIDE INTERCHANGE PROTEIN DSBC"/>
    <property type="match status" value="1"/>
</dbReference>
<keyword evidence="6 7" id="KW-0676">Redox-active center</keyword>
<comment type="function">
    <text evidence="7">Required for disulfide bond formation in some periplasmic proteins. Acts by transferring its disulfide bond to other proteins and is reduced in the process.</text>
</comment>
<proteinExistence type="inferred from homology"/>
<evidence type="ECO:0000256" key="5">
    <source>
        <dbReference type="ARBA" id="ARBA00023157"/>
    </source>
</evidence>
<dbReference type="InterPro" id="IPR036249">
    <property type="entry name" value="Thioredoxin-like_sf"/>
</dbReference>
<accession>A0A1R4ECS7</accession>
<evidence type="ECO:0000256" key="8">
    <source>
        <dbReference type="SAM" id="MobiDB-lite"/>
    </source>
</evidence>
<evidence type="ECO:0000256" key="6">
    <source>
        <dbReference type="ARBA" id="ARBA00023284"/>
    </source>
</evidence>
<dbReference type="STRING" id="1945520.A1019T_00267"/>
<dbReference type="CDD" id="cd03020">
    <property type="entry name" value="DsbA_DsbC_DsbG"/>
    <property type="match status" value="1"/>
</dbReference>
<evidence type="ECO:0000259" key="9">
    <source>
        <dbReference type="Pfam" id="PF10411"/>
    </source>
</evidence>
<dbReference type="Gene3D" id="3.40.30.10">
    <property type="entry name" value="Glutaredoxin"/>
    <property type="match status" value="1"/>
</dbReference>
<evidence type="ECO:0000313" key="12">
    <source>
        <dbReference type="Proteomes" id="UP000188169"/>
    </source>
</evidence>
<dbReference type="Proteomes" id="UP000188169">
    <property type="component" value="Unassembled WGS sequence"/>
</dbReference>
<feature type="chain" id="PRO_5011812419" description="Thiol:disulfide interchange protein" evidence="7">
    <location>
        <begin position="38"/>
        <end position="372"/>
    </location>
</feature>
<dbReference type="InterPro" id="IPR009094">
    <property type="entry name" value="DiS-bond_isomerase_DsbC/G_N_sf"/>
</dbReference>
<keyword evidence="5" id="KW-1015">Disulfide bond</keyword>
<keyword evidence="4 7" id="KW-0574">Periplasm</keyword>
<dbReference type="RefSeq" id="WP_167367020.1">
    <property type="nucleotide sequence ID" value="NZ_FUGD01000040.1"/>
</dbReference>
<evidence type="ECO:0000259" key="10">
    <source>
        <dbReference type="Pfam" id="PF13098"/>
    </source>
</evidence>
<gene>
    <name evidence="11" type="primary">dsbC_1</name>
    <name evidence="11" type="ORF">A1019T_00267</name>
</gene>
<feature type="domain" description="Thioredoxin-like fold" evidence="10">
    <location>
        <begin position="243"/>
        <end position="354"/>
    </location>
</feature>
<dbReference type="SUPFAM" id="SSF52833">
    <property type="entry name" value="Thioredoxin-like"/>
    <property type="match status" value="1"/>
</dbReference>
<evidence type="ECO:0000256" key="3">
    <source>
        <dbReference type="ARBA" id="ARBA00022729"/>
    </source>
</evidence>
<dbReference type="EMBL" id="FUGD01000040">
    <property type="protein sequence ID" value="SJM36306.1"/>
    <property type="molecule type" value="Genomic_DNA"/>
</dbReference>
<evidence type="ECO:0000256" key="4">
    <source>
        <dbReference type="ARBA" id="ARBA00022764"/>
    </source>
</evidence>
<keyword evidence="3 7" id="KW-0732">Signal</keyword>
<feature type="signal peptide" evidence="7">
    <location>
        <begin position="1"/>
        <end position="37"/>
    </location>
</feature>
<dbReference type="PANTHER" id="PTHR35272">
    <property type="entry name" value="THIOL:DISULFIDE INTERCHANGE PROTEIN DSBC-RELATED"/>
    <property type="match status" value="1"/>
</dbReference>
<keyword evidence="12" id="KW-1185">Reference proteome</keyword>
<dbReference type="SUPFAM" id="SSF54423">
    <property type="entry name" value="DsbC/DsbG N-terminal domain-like"/>
    <property type="match status" value="1"/>
</dbReference>
<dbReference type="Pfam" id="PF13098">
    <property type="entry name" value="Thioredoxin_2"/>
    <property type="match status" value="1"/>
</dbReference>
<dbReference type="Gene3D" id="3.10.450.70">
    <property type="entry name" value="Disulphide bond isomerase, DsbC/G, N-terminal"/>
    <property type="match status" value="1"/>
</dbReference>
<evidence type="ECO:0000256" key="1">
    <source>
        <dbReference type="ARBA" id="ARBA00004418"/>
    </source>
</evidence>
<dbReference type="InterPro" id="IPR012336">
    <property type="entry name" value="Thioredoxin-like_fold"/>
</dbReference>
<name>A0A1R4ECS7_9GAMM</name>
<feature type="region of interest" description="Disordered" evidence="8">
    <location>
        <begin position="120"/>
        <end position="144"/>
    </location>
</feature>
<dbReference type="InterPro" id="IPR033954">
    <property type="entry name" value="DiS-bond_Isoase_DsbC/G"/>
</dbReference>
<dbReference type="InterPro" id="IPR018950">
    <property type="entry name" value="DiS-bond_isomerase_DsbC/G_N"/>
</dbReference>
<dbReference type="AlphaFoldDB" id="A0A1R4ECS7"/>
<evidence type="ECO:0000256" key="7">
    <source>
        <dbReference type="RuleBase" id="RU364038"/>
    </source>
</evidence>
<dbReference type="InterPro" id="IPR051470">
    <property type="entry name" value="Thiol:disulfide_interchange"/>
</dbReference>
<protein>
    <recommendedName>
        <fullName evidence="7">Thiol:disulfide interchange protein</fullName>
    </recommendedName>
</protein>
<dbReference type="Pfam" id="PF10411">
    <property type="entry name" value="DsbC_N"/>
    <property type="match status" value="1"/>
</dbReference>
<evidence type="ECO:0000313" key="11">
    <source>
        <dbReference type="EMBL" id="SJM36306.1"/>
    </source>
</evidence>
<organism evidence="11 12">
    <name type="scientific">Psychrobacter pasteurii</name>
    <dbReference type="NCBI Taxonomy" id="1945520"/>
    <lineage>
        <taxon>Bacteria</taxon>
        <taxon>Pseudomonadati</taxon>
        <taxon>Pseudomonadota</taxon>
        <taxon>Gammaproteobacteria</taxon>
        <taxon>Moraxellales</taxon>
        <taxon>Moraxellaceae</taxon>
        <taxon>Psychrobacter</taxon>
    </lineage>
</organism>
<comment type="subcellular location">
    <subcellularLocation>
        <location evidence="1 7">Periplasm</location>
    </subcellularLocation>
</comment>
<comment type="similarity">
    <text evidence="2 7">Belongs to the thioredoxin family. DsbC subfamily.</text>
</comment>
<reference evidence="12" key="1">
    <citation type="submission" date="2017-02" db="EMBL/GenBank/DDBJ databases">
        <authorList>
            <person name="Mornico D."/>
        </authorList>
    </citation>
    <scope>NUCLEOTIDE SEQUENCE [LARGE SCALE GENOMIC DNA]</scope>
</reference>
<evidence type="ECO:0000256" key="2">
    <source>
        <dbReference type="ARBA" id="ARBA00009813"/>
    </source>
</evidence>
<feature type="domain" description="Disulphide bond isomerase DsbC/G N-terminal" evidence="9">
    <location>
        <begin position="59"/>
        <end position="123"/>
    </location>
</feature>
<sequence>MPHFSNKPGVTRNKFLALSLLGSITLSPFAVMSSAQADLEVFNNAYDKIAANGSSQLKAPSEQQKQTIKQLLNGAGMTAPIASITPSKLPSMYQVTLTQTPGAEPQPPLHITADGHYILQGELNTNPSPKKSTPPKEAPSQTLSGMPISKELRASILANTSLLKNITPEVALYHTAVPGVLWGTTFNGQPFITNTDASVFTNGEISVIKNGQFAGLDADFEQKKNLHVLSELDEDNLIIYPATSKEQAVIYVATDINCPYCRIMHKDMANLNAKGVTVKVIGYPYYEESPEQMRQIWCETDNEARRQALDKAMAGETVAKTCANTTVNHMKDNHMKAAGLAVFATPAIYREDGVQFNAPYQDPRFLPFLGVK</sequence>